<dbReference type="InterPro" id="IPR001296">
    <property type="entry name" value="Glyco_trans_1"/>
</dbReference>
<proteinExistence type="predicted"/>
<keyword evidence="2 5" id="KW-0808">Transferase</keyword>
<dbReference type="CDD" id="cd03811">
    <property type="entry name" value="GT4_GT28_WabH-like"/>
    <property type="match status" value="1"/>
</dbReference>
<dbReference type="GO" id="GO:0016757">
    <property type="term" value="F:glycosyltransferase activity"/>
    <property type="evidence" value="ECO:0007669"/>
    <property type="project" value="UniProtKB-KW"/>
</dbReference>
<dbReference type="InterPro" id="IPR001763">
    <property type="entry name" value="Rhodanese-like_dom"/>
</dbReference>
<sequence>MIRPSSEGPPTNRKAPAESSPDRREPGNRLLLVHPSAELYGSDRVFLESVRALTSTGRRVVVVLPEHGPLVDHLRRSGARVLHRRTAVLRKSALRPRGMLAFMRDCLTSLPGTLRLLRHRFDAVYVSTITVPVWTLLAAALGHRVVTHVHEAEETPPLPVRVGLALPLLACREVVVNSRAAANALHRTVPLLRSRTNVVYNGVPGPDPAPEEAPNERPRRLVLVGRLSPRKGTDTAVRATALLRERGHPVTLDLVGSVFGGYEWFEREVRELIAELELSDAVALHGFDSAVWHHYARADIALVPSRFEPFGNTAVEAQLAGVPVVVTDVQGLPEAVGDGRRGHIVAPDDPEALADGIERLLRDWSGATERAEHARREAADLFDPARYHDSIRELLTAPAHR</sequence>
<dbReference type="EMBL" id="CP022752">
    <property type="protein sequence ID" value="ASU78153.1"/>
    <property type="molecule type" value="Genomic_DNA"/>
</dbReference>
<dbReference type="PROSITE" id="PS50206">
    <property type="entry name" value="RHODANESE_3"/>
    <property type="match status" value="1"/>
</dbReference>
<dbReference type="PANTHER" id="PTHR12526">
    <property type="entry name" value="GLYCOSYLTRANSFERASE"/>
    <property type="match status" value="1"/>
</dbReference>
<dbReference type="Pfam" id="PF00534">
    <property type="entry name" value="Glycos_transf_1"/>
    <property type="match status" value="1"/>
</dbReference>
<accession>A0A223RQK2</accession>
<evidence type="ECO:0000259" key="4">
    <source>
        <dbReference type="PROSITE" id="PS50206"/>
    </source>
</evidence>
<protein>
    <submittedName>
        <fullName evidence="5">Glycosyltransferase</fullName>
    </submittedName>
</protein>
<organism evidence="5 6">
    <name type="scientific">Actinopolyspora erythraea</name>
    <dbReference type="NCBI Taxonomy" id="414996"/>
    <lineage>
        <taxon>Bacteria</taxon>
        <taxon>Bacillati</taxon>
        <taxon>Actinomycetota</taxon>
        <taxon>Actinomycetes</taxon>
        <taxon>Actinopolysporales</taxon>
        <taxon>Actinopolysporaceae</taxon>
        <taxon>Actinopolyspora</taxon>
    </lineage>
</organism>
<dbReference type="RefSeq" id="WP_084133975.1">
    <property type="nucleotide sequence ID" value="NZ_CP022752.1"/>
</dbReference>
<feature type="domain" description="Rhodanese" evidence="4">
    <location>
        <begin position="235"/>
        <end position="274"/>
    </location>
</feature>
<gene>
    <name evidence="5" type="ORF">CDG81_07370</name>
</gene>
<dbReference type="Pfam" id="PF13439">
    <property type="entry name" value="Glyco_transf_4"/>
    <property type="match status" value="1"/>
</dbReference>
<evidence type="ECO:0000256" key="2">
    <source>
        <dbReference type="ARBA" id="ARBA00022679"/>
    </source>
</evidence>
<dbReference type="Proteomes" id="UP000215043">
    <property type="component" value="Chromosome"/>
</dbReference>
<dbReference type="OrthoDB" id="8878585at2"/>
<dbReference type="PANTHER" id="PTHR12526:SF630">
    <property type="entry name" value="GLYCOSYLTRANSFERASE"/>
    <property type="match status" value="1"/>
</dbReference>
<dbReference type="InterPro" id="IPR028098">
    <property type="entry name" value="Glyco_trans_4-like_N"/>
</dbReference>
<dbReference type="KEGG" id="aey:CDG81_07370"/>
<dbReference type="SUPFAM" id="SSF53756">
    <property type="entry name" value="UDP-Glycosyltransferase/glycogen phosphorylase"/>
    <property type="match status" value="1"/>
</dbReference>
<keyword evidence="1" id="KW-0328">Glycosyltransferase</keyword>
<dbReference type="AlphaFoldDB" id="A0A223RQK2"/>
<evidence type="ECO:0000313" key="5">
    <source>
        <dbReference type="EMBL" id="ASU78153.1"/>
    </source>
</evidence>
<name>A0A223RQK2_9ACTN</name>
<evidence type="ECO:0000256" key="3">
    <source>
        <dbReference type="SAM" id="MobiDB-lite"/>
    </source>
</evidence>
<reference evidence="5 6" key="1">
    <citation type="submission" date="2017-08" db="EMBL/GenBank/DDBJ databases">
        <title>The complete genome sequence of moderately halophilic actinomycete Actinopolyspora erythraea YIM 90600, the producer of novel erythromycin, novel actinopolysporins A-C and tubercidin.</title>
        <authorList>
            <person name="Yin M."/>
            <person name="Tang S."/>
        </authorList>
    </citation>
    <scope>NUCLEOTIDE SEQUENCE [LARGE SCALE GENOMIC DNA]</scope>
    <source>
        <strain evidence="5 6">YIM 90600</strain>
    </source>
</reference>
<evidence type="ECO:0000313" key="6">
    <source>
        <dbReference type="Proteomes" id="UP000215043"/>
    </source>
</evidence>
<dbReference type="Gene3D" id="3.40.50.2000">
    <property type="entry name" value="Glycogen Phosphorylase B"/>
    <property type="match status" value="2"/>
</dbReference>
<feature type="region of interest" description="Disordered" evidence="3">
    <location>
        <begin position="1"/>
        <end position="27"/>
    </location>
</feature>
<evidence type="ECO:0000256" key="1">
    <source>
        <dbReference type="ARBA" id="ARBA00022676"/>
    </source>
</evidence>